<feature type="domain" description="MULE transposase" evidence="5">
    <location>
        <begin position="190"/>
        <end position="283"/>
    </location>
</feature>
<evidence type="ECO:0008006" key="8">
    <source>
        <dbReference type="Google" id="ProtNLM"/>
    </source>
</evidence>
<keyword evidence="7" id="KW-1185">Reference proteome</keyword>
<gene>
    <name evidence="6" type="ORF">MEUPH1_LOCUS25828</name>
</gene>
<sequence length="473" mass="53832">MDSEVKSNRNSDVKCHKGFQYVFDKLINNGTTKSYRCRRRDINCKGRIHITPGEIRVVNGHGGHDESPTNVEVAATLTKIKKRAFETMETPAVAINQCIESMTIAGKGALTAIDSLKKTVRRVRCRNGPQMPVAPLSLVDLVIPDTFKEYEVEPGQFENFLLCDTGPGLNRILVFGRQRGLEVLTTSDEWFVDGTFSISPNLFSQVFVILGCRNGGVHPCLYALLPNKEQATYCTLLVELKRLVPAINATSISVDFEVAIHNAFRTEFPAIEIRGCFFHLLKNLKKQIGAAGLMADYRNNPDFNLCARMITALAFVPPEDVATRFEQLSEELETLYPALQPILDWLETFYIGILRREGVRRSPVFPIPTWNLYNRVLAQQMKTNNISEAAHRRLQAQLGMTNPTLWRFINELKKVQAERDIYYEFLVAGNEPPRTKRKYVDASNRILTLVRDYRNRNIIEYLRGLAHNFVMDE</sequence>
<keyword evidence="2" id="KW-0863">Zinc-finger</keyword>
<dbReference type="AlphaFoldDB" id="A0AAV0XVE4"/>
<dbReference type="Gene3D" id="2.20.25.240">
    <property type="match status" value="1"/>
</dbReference>
<dbReference type="PANTHER" id="PTHR47160">
    <property type="entry name" value="PUTATIVE-RELATED"/>
    <property type="match status" value="1"/>
</dbReference>
<dbReference type="EMBL" id="CARXXK010001016">
    <property type="protein sequence ID" value="CAI6371882.1"/>
    <property type="molecule type" value="Genomic_DNA"/>
</dbReference>
<evidence type="ECO:0000256" key="3">
    <source>
        <dbReference type="ARBA" id="ARBA00022833"/>
    </source>
</evidence>
<evidence type="ECO:0000259" key="4">
    <source>
        <dbReference type="Pfam" id="PF04500"/>
    </source>
</evidence>
<reference evidence="6 7" key="1">
    <citation type="submission" date="2023-01" db="EMBL/GenBank/DDBJ databases">
        <authorList>
            <person name="Whitehead M."/>
        </authorList>
    </citation>
    <scope>NUCLEOTIDE SEQUENCE [LARGE SCALE GENOMIC DNA]</scope>
</reference>
<evidence type="ECO:0000313" key="6">
    <source>
        <dbReference type="EMBL" id="CAI6371882.1"/>
    </source>
</evidence>
<dbReference type="Proteomes" id="UP001160148">
    <property type="component" value="Unassembled WGS sequence"/>
</dbReference>
<dbReference type="Pfam" id="PF10551">
    <property type="entry name" value="MULE"/>
    <property type="match status" value="1"/>
</dbReference>
<proteinExistence type="predicted"/>
<protein>
    <recommendedName>
        <fullName evidence="8">MULE transposase domain-containing protein</fullName>
    </recommendedName>
</protein>
<organism evidence="6 7">
    <name type="scientific">Macrosiphum euphorbiae</name>
    <name type="common">potato aphid</name>
    <dbReference type="NCBI Taxonomy" id="13131"/>
    <lineage>
        <taxon>Eukaryota</taxon>
        <taxon>Metazoa</taxon>
        <taxon>Ecdysozoa</taxon>
        <taxon>Arthropoda</taxon>
        <taxon>Hexapoda</taxon>
        <taxon>Insecta</taxon>
        <taxon>Pterygota</taxon>
        <taxon>Neoptera</taxon>
        <taxon>Paraneoptera</taxon>
        <taxon>Hemiptera</taxon>
        <taxon>Sternorrhyncha</taxon>
        <taxon>Aphidomorpha</taxon>
        <taxon>Aphidoidea</taxon>
        <taxon>Aphididae</taxon>
        <taxon>Macrosiphini</taxon>
        <taxon>Macrosiphum</taxon>
    </lineage>
</organism>
<evidence type="ECO:0000256" key="2">
    <source>
        <dbReference type="ARBA" id="ARBA00022771"/>
    </source>
</evidence>
<evidence type="ECO:0000256" key="1">
    <source>
        <dbReference type="ARBA" id="ARBA00022723"/>
    </source>
</evidence>
<dbReference type="PANTHER" id="PTHR47160:SF10">
    <property type="entry name" value="MULE TRANSPOSASE DOMAIN-CONTAINING PROTEIN"/>
    <property type="match status" value="1"/>
</dbReference>
<dbReference type="GO" id="GO:0008270">
    <property type="term" value="F:zinc ion binding"/>
    <property type="evidence" value="ECO:0007669"/>
    <property type="project" value="UniProtKB-KW"/>
</dbReference>
<keyword evidence="1" id="KW-0479">Metal-binding</keyword>
<feature type="domain" description="FLYWCH-type" evidence="4">
    <location>
        <begin position="5"/>
        <end position="60"/>
    </location>
</feature>
<dbReference type="InterPro" id="IPR018289">
    <property type="entry name" value="MULE_transposase_dom"/>
</dbReference>
<evidence type="ECO:0000313" key="7">
    <source>
        <dbReference type="Proteomes" id="UP001160148"/>
    </source>
</evidence>
<dbReference type="Pfam" id="PF04500">
    <property type="entry name" value="FLYWCH"/>
    <property type="match status" value="1"/>
</dbReference>
<dbReference type="InterPro" id="IPR007588">
    <property type="entry name" value="Znf_FLYWCH"/>
</dbReference>
<keyword evidence="3" id="KW-0862">Zinc</keyword>
<name>A0AAV0XVE4_9HEMI</name>
<evidence type="ECO:0000259" key="5">
    <source>
        <dbReference type="Pfam" id="PF10551"/>
    </source>
</evidence>
<comment type="caution">
    <text evidence="6">The sequence shown here is derived from an EMBL/GenBank/DDBJ whole genome shotgun (WGS) entry which is preliminary data.</text>
</comment>
<accession>A0AAV0XVE4</accession>